<dbReference type="Proteomes" id="UP001597185">
    <property type="component" value="Unassembled WGS sequence"/>
</dbReference>
<accession>A0ABD6BZ36</accession>
<dbReference type="RefSeq" id="WP_256397075.1">
    <property type="nucleotide sequence ID" value="NZ_JANHDL010000004.1"/>
</dbReference>
<comment type="caution">
    <text evidence="1">The sequence shown here is derived from an EMBL/GenBank/DDBJ whole genome shotgun (WGS) entry which is preliminary data.</text>
</comment>
<sequence length="105" mass="11811">MNEFETTLKNTDHLTEETAQNLREELLAALECDNSWILDGDSAEPCVDETGDWHLFTLIHEDSHDRSVTVLIHAVTLSIQTYLEPAGVYTEPSQSIEHIQTALSD</sequence>
<reference evidence="1 2" key="1">
    <citation type="journal article" date="2019" name="Int. J. Syst. Evol. Microbiol.">
        <title>The Global Catalogue of Microorganisms (GCM) 10K type strain sequencing project: providing services to taxonomists for standard genome sequencing and annotation.</title>
        <authorList>
            <consortium name="The Broad Institute Genomics Platform"/>
            <consortium name="The Broad Institute Genome Sequencing Center for Infectious Disease"/>
            <person name="Wu L."/>
            <person name="Ma J."/>
        </authorList>
    </citation>
    <scope>NUCLEOTIDE SEQUENCE [LARGE SCALE GENOMIC DNA]</scope>
    <source>
        <strain evidence="1 2">CGMCC 1.12689</strain>
    </source>
</reference>
<gene>
    <name evidence="1" type="ORF">ACFR9T_05880</name>
</gene>
<name>A0ABD6BZ36_9EURY</name>
<protein>
    <submittedName>
        <fullName evidence="1">Uncharacterized protein</fullName>
    </submittedName>
</protein>
<organism evidence="1 2">
    <name type="scientific">Halorubrum laminariae</name>
    <dbReference type="NCBI Taxonomy" id="1433523"/>
    <lineage>
        <taxon>Archaea</taxon>
        <taxon>Methanobacteriati</taxon>
        <taxon>Methanobacteriota</taxon>
        <taxon>Stenosarchaea group</taxon>
        <taxon>Halobacteria</taxon>
        <taxon>Halobacteriales</taxon>
        <taxon>Haloferacaceae</taxon>
        <taxon>Halorubrum</taxon>
    </lineage>
</organism>
<keyword evidence="2" id="KW-1185">Reference proteome</keyword>
<proteinExistence type="predicted"/>
<dbReference type="EMBL" id="JBHUDB010000002">
    <property type="protein sequence ID" value="MFD1570115.1"/>
    <property type="molecule type" value="Genomic_DNA"/>
</dbReference>
<evidence type="ECO:0000313" key="2">
    <source>
        <dbReference type="Proteomes" id="UP001597185"/>
    </source>
</evidence>
<dbReference type="AlphaFoldDB" id="A0ABD6BZ36"/>
<evidence type="ECO:0000313" key="1">
    <source>
        <dbReference type="EMBL" id="MFD1570115.1"/>
    </source>
</evidence>